<dbReference type="EMBL" id="BMZS01000004">
    <property type="protein sequence ID" value="GHD48552.1"/>
    <property type="molecule type" value="Genomic_DNA"/>
</dbReference>
<accession>A0A918XR22</accession>
<dbReference type="NCBIfam" id="NF040487">
    <property type="entry name" value="T3SS_CigR_fam"/>
    <property type="match status" value="1"/>
</dbReference>
<evidence type="ECO:0000256" key="1">
    <source>
        <dbReference type="SAM" id="SignalP"/>
    </source>
</evidence>
<sequence length="165" mass="16348">MPGRLLVALACAACLTAASAGASLAKSEKAQGAQDKAALHGKAGNAVKGNAVKGNAGGSDAAAAAAAAGAAIAGVLLSDQDRTTITRYFQQHPQPATALPPGIAKNVARGKPVPPGIAKRGVPNGLTGKLSIPKGYELQTVGTDVVLIEAGTRIIADVLKDVLRK</sequence>
<reference evidence="2" key="2">
    <citation type="submission" date="2020-09" db="EMBL/GenBank/DDBJ databases">
        <authorList>
            <person name="Sun Q."/>
            <person name="Kim S."/>
        </authorList>
    </citation>
    <scope>NUCLEOTIDE SEQUENCE</scope>
    <source>
        <strain evidence="2">KCTC 42651</strain>
    </source>
</reference>
<protein>
    <recommendedName>
        <fullName evidence="4">RcnB family protein</fullName>
    </recommendedName>
</protein>
<organism evidence="2 3">
    <name type="scientific">Thalassobaculum fulvum</name>
    <dbReference type="NCBI Taxonomy" id="1633335"/>
    <lineage>
        <taxon>Bacteria</taxon>
        <taxon>Pseudomonadati</taxon>
        <taxon>Pseudomonadota</taxon>
        <taxon>Alphaproteobacteria</taxon>
        <taxon>Rhodospirillales</taxon>
        <taxon>Thalassobaculaceae</taxon>
        <taxon>Thalassobaculum</taxon>
    </lineage>
</organism>
<dbReference type="Gene3D" id="3.10.450.160">
    <property type="entry name" value="inner membrane protein cigr"/>
    <property type="match status" value="1"/>
</dbReference>
<dbReference type="AlphaFoldDB" id="A0A918XR22"/>
<dbReference type="RefSeq" id="WP_189988892.1">
    <property type="nucleotide sequence ID" value="NZ_BMZS01000004.1"/>
</dbReference>
<keyword evidence="1" id="KW-0732">Signal</keyword>
<proteinExistence type="predicted"/>
<name>A0A918XR22_9PROT</name>
<evidence type="ECO:0008006" key="4">
    <source>
        <dbReference type="Google" id="ProtNLM"/>
    </source>
</evidence>
<feature type="chain" id="PRO_5037804345" description="RcnB family protein" evidence="1">
    <location>
        <begin position="23"/>
        <end position="165"/>
    </location>
</feature>
<evidence type="ECO:0000313" key="2">
    <source>
        <dbReference type="EMBL" id="GHD48552.1"/>
    </source>
</evidence>
<gene>
    <name evidence="2" type="ORF">GCM10017083_19770</name>
</gene>
<dbReference type="Proteomes" id="UP000630353">
    <property type="component" value="Unassembled WGS sequence"/>
</dbReference>
<keyword evidence="3" id="KW-1185">Reference proteome</keyword>
<feature type="signal peptide" evidence="1">
    <location>
        <begin position="1"/>
        <end position="22"/>
    </location>
</feature>
<evidence type="ECO:0000313" key="3">
    <source>
        <dbReference type="Proteomes" id="UP000630353"/>
    </source>
</evidence>
<comment type="caution">
    <text evidence="2">The sequence shown here is derived from an EMBL/GenBank/DDBJ whole genome shotgun (WGS) entry which is preliminary data.</text>
</comment>
<reference evidence="2" key="1">
    <citation type="journal article" date="2014" name="Int. J. Syst. Evol. Microbiol.">
        <title>Complete genome sequence of Corynebacterium casei LMG S-19264T (=DSM 44701T), isolated from a smear-ripened cheese.</title>
        <authorList>
            <consortium name="US DOE Joint Genome Institute (JGI-PGF)"/>
            <person name="Walter F."/>
            <person name="Albersmeier A."/>
            <person name="Kalinowski J."/>
            <person name="Ruckert C."/>
        </authorList>
    </citation>
    <scope>NUCLEOTIDE SEQUENCE</scope>
    <source>
        <strain evidence="2">KCTC 42651</strain>
    </source>
</reference>